<gene>
    <name evidence="10 12" type="primary">plsX</name>
    <name evidence="12" type="ORF">FYJ27_09115</name>
    <name evidence="11" type="ORF">L0P62_00765</name>
</gene>
<evidence type="ECO:0000256" key="10">
    <source>
        <dbReference type="HAMAP-Rule" id="MF_00019"/>
    </source>
</evidence>
<dbReference type="InterPro" id="IPR012281">
    <property type="entry name" value="Phospholipid_synth_PlsX-like"/>
</dbReference>
<dbReference type="AlphaFoldDB" id="A0A844FIF6"/>
<keyword evidence="6 10" id="KW-0594">Phospholipid biosynthesis</keyword>
<accession>A0A844FIF6</accession>
<dbReference type="EMBL" id="JAKNID010000002">
    <property type="protein sequence ID" value="MCG4563970.1"/>
    <property type="molecule type" value="Genomic_DNA"/>
</dbReference>
<keyword evidence="7 10" id="KW-1208">Phospholipid metabolism</keyword>
<evidence type="ECO:0000313" key="13">
    <source>
        <dbReference type="Proteomes" id="UP000462760"/>
    </source>
</evidence>
<keyword evidence="4 10" id="KW-0808">Transferase</keyword>
<dbReference type="Gene3D" id="3.40.718.10">
    <property type="entry name" value="Isopropylmalate Dehydrogenase"/>
    <property type="match status" value="1"/>
</dbReference>
<comment type="caution">
    <text evidence="12">The sequence shown here is derived from an EMBL/GenBank/DDBJ whole genome shotgun (WGS) entry which is preliminary data.</text>
</comment>
<dbReference type="OrthoDB" id="9806408at2"/>
<dbReference type="PIRSF" id="PIRSF002465">
    <property type="entry name" value="Phsphlp_syn_PlsX"/>
    <property type="match status" value="1"/>
</dbReference>
<organism evidence="12 13">
    <name type="scientific">Anaerosalibacter bizertensis</name>
    <dbReference type="NCBI Taxonomy" id="932217"/>
    <lineage>
        <taxon>Bacteria</taxon>
        <taxon>Bacillati</taxon>
        <taxon>Bacillota</taxon>
        <taxon>Tissierellia</taxon>
        <taxon>Tissierellales</taxon>
        <taxon>Sporanaerobacteraceae</taxon>
        <taxon>Anaerosalibacter</taxon>
    </lineage>
</organism>
<protein>
    <recommendedName>
        <fullName evidence="8 10">Phosphate acyltransferase</fullName>
        <ecNumber evidence="8 10">2.3.1.274</ecNumber>
    </recommendedName>
    <alternativeName>
        <fullName evidence="10">Acyl-ACP phosphotransacylase</fullName>
    </alternativeName>
    <alternativeName>
        <fullName evidence="10">Acyl-[acyl-carrier-protein]--phosphate acyltransferase</fullName>
    </alternativeName>
    <alternativeName>
        <fullName evidence="10">Phosphate-acyl-ACP acyltransferase</fullName>
    </alternativeName>
</protein>
<dbReference type="GO" id="GO:0008654">
    <property type="term" value="P:phospholipid biosynthetic process"/>
    <property type="evidence" value="ECO:0007669"/>
    <property type="project" value="UniProtKB-KW"/>
</dbReference>
<evidence type="ECO:0000256" key="3">
    <source>
        <dbReference type="ARBA" id="ARBA00022516"/>
    </source>
</evidence>
<evidence type="ECO:0000256" key="6">
    <source>
        <dbReference type="ARBA" id="ARBA00023209"/>
    </source>
</evidence>
<comment type="pathway">
    <text evidence="10">Lipid metabolism; phospholipid metabolism.</text>
</comment>
<evidence type="ECO:0000256" key="8">
    <source>
        <dbReference type="ARBA" id="ARBA00024069"/>
    </source>
</evidence>
<dbReference type="PANTHER" id="PTHR30100">
    <property type="entry name" value="FATTY ACID/PHOSPHOLIPID SYNTHESIS PROTEIN PLSX"/>
    <property type="match status" value="1"/>
</dbReference>
<dbReference type="EMBL" id="VULR01000012">
    <property type="protein sequence ID" value="MSS43883.1"/>
    <property type="molecule type" value="Genomic_DNA"/>
</dbReference>
<dbReference type="HAMAP" id="MF_00019">
    <property type="entry name" value="PlsX"/>
    <property type="match status" value="1"/>
</dbReference>
<dbReference type="GO" id="GO:0043811">
    <property type="term" value="F:phosphate:acyl-[acyl carrier protein] acyltransferase activity"/>
    <property type="evidence" value="ECO:0007669"/>
    <property type="project" value="UniProtKB-UniRule"/>
</dbReference>
<dbReference type="SUPFAM" id="SSF53659">
    <property type="entry name" value="Isocitrate/Isopropylmalate dehydrogenase-like"/>
    <property type="match status" value="1"/>
</dbReference>
<evidence type="ECO:0000256" key="2">
    <source>
        <dbReference type="ARBA" id="ARBA00022490"/>
    </source>
</evidence>
<comment type="subcellular location">
    <subcellularLocation>
        <location evidence="10">Cytoplasm</location>
    </subcellularLocation>
    <text evidence="10">Associated with the membrane possibly through PlsY.</text>
</comment>
<reference evidence="12 13" key="1">
    <citation type="submission" date="2019-08" db="EMBL/GenBank/DDBJ databases">
        <title>In-depth cultivation of the pig gut microbiome towards novel bacterial diversity and tailored functional studies.</title>
        <authorList>
            <person name="Wylensek D."/>
            <person name="Hitch T.C.A."/>
            <person name="Clavel T."/>
        </authorList>
    </citation>
    <scope>NUCLEOTIDE SEQUENCE [LARGE SCALE GENOMIC DNA]</scope>
    <source>
        <strain evidence="12 13">Med78-601-WT-4W-RMD-3</strain>
    </source>
</reference>
<name>A0A844FIF6_9FIRM</name>
<dbReference type="GO" id="GO:0006633">
    <property type="term" value="P:fatty acid biosynthetic process"/>
    <property type="evidence" value="ECO:0007669"/>
    <property type="project" value="UniProtKB-UniRule"/>
</dbReference>
<dbReference type="UniPathway" id="UPA00085"/>
<comment type="function">
    <text evidence="10">Catalyzes the reversible formation of acyl-phosphate (acyl-PO(4)) from acyl-[acyl-carrier-protein] (acyl-ACP). This enzyme utilizes acyl-ACP as fatty acyl donor, but not acyl-CoA.</text>
</comment>
<dbReference type="Proteomes" id="UP001108123">
    <property type="component" value="Unassembled WGS sequence"/>
</dbReference>
<reference evidence="11" key="2">
    <citation type="submission" date="2022-01" db="EMBL/GenBank/DDBJ databases">
        <title>Collection of gut derived symbiotic bacterial strains cultured from healthy donors.</title>
        <authorList>
            <person name="Lin H."/>
            <person name="Kohout C."/>
            <person name="Waligurski E."/>
            <person name="Pamer E.G."/>
        </authorList>
    </citation>
    <scope>NUCLEOTIDE SEQUENCE</scope>
    <source>
        <strain evidence="11">MSK.14.39</strain>
    </source>
</reference>
<keyword evidence="5 10" id="KW-0443">Lipid metabolism</keyword>
<evidence type="ECO:0000256" key="7">
    <source>
        <dbReference type="ARBA" id="ARBA00023264"/>
    </source>
</evidence>
<dbReference type="PANTHER" id="PTHR30100:SF1">
    <property type="entry name" value="PHOSPHATE ACYLTRANSFERASE"/>
    <property type="match status" value="1"/>
</dbReference>
<keyword evidence="2 10" id="KW-0963">Cytoplasm</keyword>
<evidence type="ECO:0000256" key="1">
    <source>
        <dbReference type="ARBA" id="ARBA00001232"/>
    </source>
</evidence>
<comment type="subunit">
    <text evidence="9 10">Homodimer. Probably interacts with PlsY.</text>
</comment>
<dbReference type="Pfam" id="PF02504">
    <property type="entry name" value="FA_synthesis"/>
    <property type="match status" value="1"/>
</dbReference>
<evidence type="ECO:0000256" key="9">
    <source>
        <dbReference type="ARBA" id="ARBA00046608"/>
    </source>
</evidence>
<keyword evidence="14" id="KW-1185">Reference proteome</keyword>
<proteinExistence type="inferred from homology"/>
<evidence type="ECO:0000256" key="4">
    <source>
        <dbReference type="ARBA" id="ARBA00022679"/>
    </source>
</evidence>
<keyword evidence="12" id="KW-0012">Acyltransferase</keyword>
<comment type="similarity">
    <text evidence="10">Belongs to the PlsX family.</text>
</comment>
<dbReference type="InterPro" id="IPR003664">
    <property type="entry name" value="FA_synthesis"/>
</dbReference>
<evidence type="ECO:0000313" key="14">
    <source>
        <dbReference type="Proteomes" id="UP001108123"/>
    </source>
</evidence>
<dbReference type="GO" id="GO:0005737">
    <property type="term" value="C:cytoplasm"/>
    <property type="evidence" value="ECO:0007669"/>
    <property type="project" value="UniProtKB-SubCell"/>
</dbReference>
<comment type="catalytic activity">
    <reaction evidence="1 10">
        <text>a fatty acyl-[ACP] + phosphate = an acyl phosphate + holo-[ACP]</text>
        <dbReference type="Rhea" id="RHEA:42292"/>
        <dbReference type="Rhea" id="RHEA-COMP:9685"/>
        <dbReference type="Rhea" id="RHEA-COMP:14125"/>
        <dbReference type="ChEBI" id="CHEBI:43474"/>
        <dbReference type="ChEBI" id="CHEBI:59918"/>
        <dbReference type="ChEBI" id="CHEBI:64479"/>
        <dbReference type="ChEBI" id="CHEBI:138651"/>
        <dbReference type="EC" id="2.3.1.274"/>
    </reaction>
</comment>
<dbReference type="Proteomes" id="UP000462760">
    <property type="component" value="Unassembled WGS sequence"/>
</dbReference>
<dbReference type="NCBIfam" id="TIGR00182">
    <property type="entry name" value="plsX"/>
    <property type="match status" value="1"/>
</dbReference>
<evidence type="ECO:0000313" key="12">
    <source>
        <dbReference type="EMBL" id="MSS43883.1"/>
    </source>
</evidence>
<evidence type="ECO:0000313" key="11">
    <source>
        <dbReference type="EMBL" id="MCG4563970.1"/>
    </source>
</evidence>
<sequence length="329" mass="36145">MKIIVDAMGGDNSIEATVNGSIEAVRESDLEIVLIGKKDLIEKELNKSNYDGDRIEVIHTEEVITNNDSPTLAIRRKKDSSMVVGFNKLNEGYGEAFISTGNTGSLLAGGLFLIKRIKGIDRAAISSLYPTRNGMTLLLDMGANVDCKPEYLKQFAIMGSTYSEKVLGISSPTVGLVNVGTEKEKGNMLVKESYELLSNSDINFYGNIEARDIPEGIVDVMVCDGFVGNVILKLTEGIANLFFSTLKEEFTKKASSKFAALMLKPQLKSFKERFDYREYGGAPLLGIKKPVIKAHGSSDAFAIKNAIKQAKIFTEKKVIDKIEENINKY</sequence>
<dbReference type="RefSeq" id="WP_154484561.1">
    <property type="nucleotide sequence ID" value="NZ_JAJBNW010000004.1"/>
</dbReference>
<dbReference type="EC" id="2.3.1.274" evidence="8 10"/>
<keyword evidence="3 10" id="KW-0444">Lipid biosynthesis</keyword>
<evidence type="ECO:0000256" key="5">
    <source>
        <dbReference type="ARBA" id="ARBA00023098"/>
    </source>
</evidence>